<keyword evidence="9" id="KW-1185">Reference proteome</keyword>
<dbReference type="EMBL" id="MSFO01000001">
    <property type="protein sequence ID" value="PLB55777.1"/>
    <property type="molecule type" value="Genomic_DNA"/>
</dbReference>
<proteinExistence type="predicted"/>
<accession>A0A2I2GSD0</accession>
<dbReference type="SMART" id="SM00066">
    <property type="entry name" value="GAL4"/>
    <property type="match status" value="1"/>
</dbReference>
<feature type="compositionally biased region" description="Polar residues" evidence="6">
    <location>
        <begin position="71"/>
        <end position="81"/>
    </location>
</feature>
<evidence type="ECO:0000313" key="8">
    <source>
        <dbReference type="EMBL" id="PLB55777.1"/>
    </source>
</evidence>
<dbReference type="RefSeq" id="XP_024711079.1">
    <property type="nucleotide sequence ID" value="XM_024843407.1"/>
</dbReference>
<dbReference type="OrthoDB" id="3034343at2759"/>
<evidence type="ECO:0000256" key="1">
    <source>
        <dbReference type="ARBA" id="ARBA00022723"/>
    </source>
</evidence>
<comment type="caution">
    <text evidence="8">The sequence shown here is derived from an EMBL/GenBank/DDBJ whole genome shotgun (WGS) entry which is preliminary data.</text>
</comment>
<dbReference type="Pfam" id="PF00172">
    <property type="entry name" value="Zn_clus"/>
    <property type="match status" value="1"/>
</dbReference>
<evidence type="ECO:0000256" key="3">
    <source>
        <dbReference type="ARBA" id="ARBA00023125"/>
    </source>
</evidence>
<dbReference type="InterPro" id="IPR001138">
    <property type="entry name" value="Zn2Cys6_DnaBD"/>
</dbReference>
<dbReference type="PANTHER" id="PTHR31668:SF10">
    <property type="entry name" value="ZN(II)2CYS6 TRANSCRIPTION FACTOR (EUROFUNG)"/>
    <property type="match status" value="1"/>
</dbReference>
<dbReference type="PANTHER" id="PTHR31668">
    <property type="entry name" value="GLUCOSE TRANSPORT TRANSCRIPTION REGULATOR RGT1-RELATED-RELATED"/>
    <property type="match status" value="1"/>
</dbReference>
<dbReference type="PROSITE" id="PS50048">
    <property type="entry name" value="ZN2_CY6_FUNGAL_2"/>
    <property type="match status" value="1"/>
</dbReference>
<feature type="region of interest" description="Disordered" evidence="6">
    <location>
        <begin position="51"/>
        <end position="109"/>
    </location>
</feature>
<keyword evidence="3" id="KW-0238">DNA-binding</keyword>
<dbReference type="InterPro" id="IPR050797">
    <property type="entry name" value="Carb_Metab_Trans_Reg"/>
</dbReference>
<dbReference type="GO" id="GO:0006351">
    <property type="term" value="P:DNA-templated transcription"/>
    <property type="evidence" value="ECO:0007669"/>
    <property type="project" value="InterPro"/>
</dbReference>
<sequence length="678" mass="75460">MQDQRRPYRSHKVPACDRCRRFKRRCTGGTPDRPCVLCNLQDVPCLISASPKAQTGARRSAKRELRRAQSKPGTSHANTIGNAAAPSPAEDVGRESIGTDYHGSPGQDRAKVELSMVASPVISEDIQILERYMSSKATSSVSASVEGSLSHAAAANPMVYMKVPRRREGLAMSENPGKQQKEILQQIIKPYADELVRLYFDEIHPAFPILDRQSFLELYRSGDKLSPALTCEFFALSLILWQHSPTLKQFPKPDSRFIWNLAVEALQQDFLAPGLSTIFTVVLDMMGRPVYSVLGNTINNGRAVTLAQTLGLNRDPTKWKRPASEKALRIRLWWAVVIHDRWSSFAHGIPPIITKGQHDVPVPLPLDILSDADKSEKHARAAVCFMRLCTLTNILGDVLPLAYHLDVDQKQIWRQIRRLELELCEWEDNLPGYLQPTGTDQPRPSGSSSLRLGYLSVRLLLNRIALHVTTLSSEIDRSESTRYHLSQLRRSAHDIVEYVCSLTTAQLQEFWLPYTAHHLILTVIILLRCTVESTDKAIVTSCRSSLSRLWTKLHDAAEHDGWDLASICISQCDESVSKILQNASDTRGVPKEQYVEPRSLEDPQGSAPVDASVGLASGSGSGNGIGNGLSADLLPDILPFANPDISFDNQWDVGPWYGLGWMDIDNLSYEAVNQGLFM</sequence>
<dbReference type="SMART" id="SM00906">
    <property type="entry name" value="Fungal_trans"/>
    <property type="match status" value="1"/>
</dbReference>
<evidence type="ECO:0000256" key="2">
    <source>
        <dbReference type="ARBA" id="ARBA00023015"/>
    </source>
</evidence>
<dbReference type="GO" id="GO:0008270">
    <property type="term" value="F:zinc ion binding"/>
    <property type="evidence" value="ECO:0007669"/>
    <property type="project" value="InterPro"/>
</dbReference>
<protein>
    <recommendedName>
        <fullName evidence="7">Zn(2)-C6 fungal-type domain-containing protein</fullName>
    </recommendedName>
</protein>
<name>A0A2I2GSD0_9EURO</name>
<keyword evidence="2" id="KW-0805">Transcription regulation</keyword>
<evidence type="ECO:0000256" key="6">
    <source>
        <dbReference type="SAM" id="MobiDB-lite"/>
    </source>
</evidence>
<dbReference type="GO" id="GO:0005634">
    <property type="term" value="C:nucleus"/>
    <property type="evidence" value="ECO:0007669"/>
    <property type="project" value="TreeGrafter"/>
</dbReference>
<dbReference type="SUPFAM" id="SSF57701">
    <property type="entry name" value="Zn2/Cys6 DNA-binding domain"/>
    <property type="match status" value="1"/>
</dbReference>
<keyword evidence="1" id="KW-0479">Metal-binding</keyword>
<dbReference type="InterPro" id="IPR036864">
    <property type="entry name" value="Zn2-C6_fun-type_DNA-bd_sf"/>
</dbReference>
<keyword evidence="4" id="KW-0804">Transcription</keyword>
<dbReference type="Proteomes" id="UP000234275">
    <property type="component" value="Unassembled WGS sequence"/>
</dbReference>
<dbReference type="GO" id="GO:0001080">
    <property type="term" value="P:nitrogen catabolite activation of transcription from RNA polymerase II promoter"/>
    <property type="evidence" value="ECO:0007669"/>
    <property type="project" value="TreeGrafter"/>
</dbReference>
<evidence type="ECO:0000256" key="4">
    <source>
        <dbReference type="ARBA" id="ARBA00023163"/>
    </source>
</evidence>
<dbReference type="VEuPathDB" id="FungiDB:P170DRAFT_343520"/>
<dbReference type="GO" id="GO:0003677">
    <property type="term" value="F:DNA binding"/>
    <property type="evidence" value="ECO:0007669"/>
    <property type="project" value="UniProtKB-KW"/>
</dbReference>
<evidence type="ECO:0000256" key="5">
    <source>
        <dbReference type="ARBA" id="ARBA00023242"/>
    </source>
</evidence>
<gene>
    <name evidence="8" type="ORF">P170DRAFT_343520</name>
</gene>
<evidence type="ECO:0000313" key="9">
    <source>
        <dbReference type="Proteomes" id="UP000234275"/>
    </source>
</evidence>
<reference evidence="8 9" key="1">
    <citation type="submission" date="2016-12" db="EMBL/GenBank/DDBJ databases">
        <title>The genomes of Aspergillus section Nigri reveals drivers in fungal speciation.</title>
        <authorList>
            <consortium name="DOE Joint Genome Institute"/>
            <person name="Vesth T.C."/>
            <person name="Nybo J."/>
            <person name="Theobald S."/>
            <person name="Brandl J."/>
            <person name="Frisvad J.C."/>
            <person name="Nielsen K.F."/>
            <person name="Lyhne E.K."/>
            <person name="Kogle M.E."/>
            <person name="Kuo A."/>
            <person name="Riley R."/>
            <person name="Clum A."/>
            <person name="Nolan M."/>
            <person name="Lipzen A."/>
            <person name="Salamov A."/>
            <person name="Henrissat B."/>
            <person name="Wiebenga A."/>
            <person name="De Vries R.P."/>
            <person name="Grigoriev I.V."/>
            <person name="Mortensen U.H."/>
            <person name="Andersen M.R."/>
            <person name="Baker S.E."/>
        </authorList>
    </citation>
    <scope>NUCLEOTIDE SEQUENCE [LARGE SCALE GENOMIC DNA]</scope>
    <source>
        <strain evidence="8 9">IBT 23096</strain>
    </source>
</reference>
<dbReference type="GeneID" id="36551107"/>
<evidence type="ECO:0000259" key="7">
    <source>
        <dbReference type="PROSITE" id="PS50048"/>
    </source>
</evidence>
<dbReference type="CDD" id="cd00067">
    <property type="entry name" value="GAL4"/>
    <property type="match status" value="1"/>
</dbReference>
<dbReference type="AlphaFoldDB" id="A0A2I2GSD0"/>
<dbReference type="PROSITE" id="PS00463">
    <property type="entry name" value="ZN2_CY6_FUNGAL_1"/>
    <property type="match status" value="1"/>
</dbReference>
<dbReference type="Pfam" id="PF04082">
    <property type="entry name" value="Fungal_trans"/>
    <property type="match status" value="1"/>
</dbReference>
<dbReference type="InterPro" id="IPR007219">
    <property type="entry name" value="XnlR_reg_dom"/>
</dbReference>
<organism evidence="8 9">
    <name type="scientific">Aspergillus steynii IBT 23096</name>
    <dbReference type="NCBI Taxonomy" id="1392250"/>
    <lineage>
        <taxon>Eukaryota</taxon>
        <taxon>Fungi</taxon>
        <taxon>Dikarya</taxon>
        <taxon>Ascomycota</taxon>
        <taxon>Pezizomycotina</taxon>
        <taxon>Eurotiomycetes</taxon>
        <taxon>Eurotiomycetidae</taxon>
        <taxon>Eurotiales</taxon>
        <taxon>Aspergillaceae</taxon>
        <taxon>Aspergillus</taxon>
        <taxon>Aspergillus subgen. Circumdati</taxon>
    </lineage>
</organism>
<dbReference type="STRING" id="1392250.A0A2I2GSD0"/>
<dbReference type="CDD" id="cd12148">
    <property type="entry name" value="fungal_TF_MHR"/>
    <property type="match status" value="1"/>
</dbReference>
<keyword evidence="5" id="KW-0539">Nucleus</keyword>
<dbReference type="GO" id="GO:0000981">
    <property type="term" value="F:DNA-binding transcription factor activity, RNA polymerase II-specific"/>
    <property type="evidence" value="ECO:0007669"/>
    <property type="project" value="InterPro"/>
</dbReference>
<feature type="domain" description="Zn(2)-C6 fungal-type" evidence="7">
    <location>
        <begin position="15"/>
        <end position="47"/>
    </location>
</feature>
<dbReference type="Gene3D" id="4.10.240.10">
    <property type="entry name" value="Zn(2)-C6 fungal-type DNA-binding domain"/>
    <property type="match status" value="1"/>
</dbReference>